<evidence type="ECO:0000313" key="2">
    <source>
        <dbReference type="Proteomes" id="UP001239083"/>
    </source>
</evidence>
<gene>
    <name evidence="1" type="ORF">QFZ26_000440</name>
</gene>
<dbReference type="Proteomes" id="UP001239083">
    <property type="component" value="Unassembled WGS sequence"/>
</dbReference>
<keyword evidence="2" id="KW-1185">Reference proteome</keyword>
<reference evidence="1 2" key="1">
    <citation type="submission" date="2023-07" db="EMBL/GenBank/DDBJ databases">
        <title>Comparative genomics of wheat-associated soil bacteria to identify genetic determinants of phenazine resistance.</title>
        <authorList>
            <person name="Mouncey N."/>
        </authorList>
    </citation>
    <scope>NUCLEOTIDE SEQUENCE [LARGE SCALE GENOMIC DNA]</scope>
    <source>
        <strain evidence="1 2">V3I3</strain>
    </source>
</reference>
<name>A0ABU0R477_9MICO</name>
<evidence type="ECO:0000313" key="1">
    <source>
        <dbReference type="EMBL" id="MDQ0892885.1"/>
    </source>
</evidence>
<accession>A0ABU0R477</accession>
<comment type="caution">
    <text evidence="1">The sequence shown here is derived from an EMBL/GenBank/DDBJ whole genome shotgun (WGS) entry which is preliminary data.</text>
</comment>
<organism evidence="1 2">
    <name type="scientific">Agromyces ramosus</name>
    <dbReference type="NCBI Taxonomy" id="33879"/>
    <lineage>
        <taxon>Bacteria</taxon>
        <taxon>Bacillati</taxon>
        <taxon>Actinomycetota</taxon>
        <taxon>Actinomycetes</taxon>
        <taxon>Micrococcales</taxon>
        <taxon>Microbacteriaceae</taxon>
        <taxon>Agromyces</taxon>
    </lineage>
</organism>
<dbReference type="EMBL" id="JAUSYY010000001">
    <property type="protein sequence ID" value="MDQ0892885.1"/>
    <property type="molecule type" value="Genomic_DNA"/>
</dbReference>
<proteinExistence type="predicted"/>
<protein>
    <submittedName>
        <fullName evidence="1">Uncharacterized protein</fullName>
    </submittedName>
</protein>
<sequence length="168" mass="19639">MRWNRPSWTKQNSWCFGALRGSWRKNWLRRSALTTIGYSKLPETLSAAQKTDGDVVEFRHTVRHEGWVMVEHDRAWALSAQRELRVLLNEWDPLGVYVPAGPGDEEWLPQDEYDCIRDPLLSRLLRGDSKAEVAQFLRHELDEHFGVPTRLVTTELVDKVAGWWETVR</sequence>